<evidence type="ECO:0000313" key="2">
    <source>
        <dbReference type="Proteomes" id="UP000179243"/>
    </source>
</evidence>
<name>A0A1F7F491_UNCRA</name>
<protein>
    <submittedName>
        <fullName evidence="1">Uncharacterized protein</fullName>
    </submittedName>
</protein>
<evidence type="ECO:0000313" key="1">
    <source>
        <dbReference type="EMBL" id="OGK01490.1"/>
    </source>
</evidence>
<proteinExistence type="predicted"/>
<dbReference type="Proteomes" id="UP000179243">
    <property type="component" value="Unassembled WGS sequence"/>
</dbReference>
<gene>
    <name evidence="1" type="ORF">A2519_19405</name>
</gene>
<dbReference type="EMBL" id="MFYX01000125">
    <property type="protein sequence ID" value="OGK01490.1"/>
    <property type="molecule type" value="Genomic_DNA"/>
</dbReference>
<accession>A0A1F7F491</accession>
<organism evidence="1 2">
    <name type="scientific">Candidatus Raymondbacteria bacterium RIFOXYD12_FULL_49_13</name>
    <dbReference type="NCBI Taxonomy" id="1817890"/>
    <lineage>
        <taxon>Bacteria</taxon>
        <taxon>Raymondiibacteriota</taxon>
    </lineage>
</organism>
<reference evidence="1 2" key="1">
    <citation type="journal article" date="2016" name="Nat. Commun.">
        <title>Thousands of microbial genomes shed light on interconnected biogeochemical processes in an aquifer system.</title>
        <authorList>
            <person name="Anantharaman K."/>
            <person name="Brown C.T."/>
            <person name="Hug L.A."/>
            <person name="Sharon I."/>
            <person name="Castelle C.J."/>
            <person name="Probst A.J."/>
            <person name="Thomas B.C."/>
            <person name="Singh A."/>
            <person name="Wilkins M.J."/>
            <person name="Karaoz U."/>
            <person name="Brodie E.L."/>
            <person name="Williams K.H."/>
            <person name="Hubbard S.S."/>
            <person name="Banfield J.F."/>
        </authorList>
    </citation>
    <scope>NUCLEOTIDE SEQUENCE [LARGE SCALE GENOMIC DNA]</scope>
</reference>
<dbReference type="AlphaFoldDB" id="A0A1F7F491"/>
<comment type="caution">
    <text evidence="1">The sequence shown here is derived from an EMBL/GenBank/DDBJ whole genome shotgun (WGS) entry which is preliminary data.</text>
</comment>
<sequence length="98" mass="11082">MKPVEALTRKELEQVALDLGFKNVRNLATENIMRKVKFLQRFARSNAEGQAPGEAFGHGAHEAQAFTVLHKLRREDFTPDAIRSGIWDIIQDVLKGTH</sequence>